<accession>A0A0N8GED4</accession>
<dbReference type="GO" id="GO:0050661">
    <property type="term" value="F:NADP binding"/>
    <property type="evidence" value="ECO:0007669"/>
    <property type="project" value="InterPro"/>
</dbReference>
<dbReference type="Gene3D" id="3.50.50.60">
    <property type="entry name" value="FAD/NAD(P)-binding domain"/>
    <property type="match status" value="2"/>
</dbReference>
<evidence type="ECO:0000256" key="7">
    <source>
        <dbReference type="ARBA" id="ARBA00023033"/>
    </source>
</evidence>
<dbReference type="AlphaFoldDB" id="A0A0N8GED4"/>
<protein>
    <submittedName>
        <fullName evidence="8">Cyclohexanone monooxygenase</fullName>
    </submittedName>
</protein>
<evidence type="ECO:0000256" key="3">
    <source>
        <dbReference type="ARBA" id="ARBA00022630"/>
    </source>
</evidence>
<keyword evidence="7 8" id="KW-0503">Monooxygenase</keyword>
<evidence type="ECO:0000256" key="4">
    <source>
        <dbReference type="ARBA" id="ARBA00022827"/>
    </source>
</evidence>
<dbReference type="InterPro" id="IPR020946">
    <property type="entry name" value="Flavin_mOase-like"/>
</dbReference>
<organism evidence="8 9">
    <name type="scientific">Prosthecodimorpha hirschii</name>
    <dbReference type="NCBI Taxonomy" id="665126"/>
    <lineage>
        <taxon>Bacteria</taxon>
        <taxon>Pseudomonadati</taxon>
        <taxon>Pseudomonadota</taxon>
        <taxon>Alphaproteobacteria</taxon>
        <taxon>Hyphomicrobiales</taxon>
        <taxon>Ancalomicrobiaceae</taxon>
        <taxon>Prosthecodimorpha</taxon>
    </lineage>
</organism>
<reference evidence="8 9" key="2">
    <citation type="submission" date="2015-10" db="EMBL/GenBank/DDBJ databases">
        <title>Draft Genome Sequence of Prosthecomicrobium hirschii ATCC 27832.</title>
        <authorList>
            <person name="Daniel J."/>
            <person name="Givan S.A."/>
            <person name="Brun Y.V."/>
            <person name="Brown P.J."/>
        </authorList>
    </citation>
    <scope>NUCLEOTIDE SEQUENCE [LARGE SCALE GENOMIC DNA]</scope>
    <source>
        <strain evidence="8 9">16</strain>
    </source>
</reference>
<reference evidence="8 9" key="1">
    <citation type="submission" date="2015-09" db="EMBL/GenBank/DDBJ databases">
        <authorList>
            <consortium name="Swine Surveillance"/>
        </authorList>
    </citation>
    <scope>NUCLEOTIDE SEQUENCE [LARGE SCALE GENOMIC DNA]</scope>
    <source>
        <strain evidence="8 9">16</strain>
    </source>
</reference>
<comment type="similarity">
    <text evidence="2">Belongs to the FAD-binding monooxygenase family.</text>
</comment>
<dbReference type="PANTHER" id="PTHR43098:SF3">
    <property type="entry name" value="L-ORNITHINE N(5)-MONOOXYGENASE-RELATED"/>
    <property type="match status" value="1"/>
</dbReference>
<dbReference type="STRING" id="665126.ABB55_02385"/>
<sequence length="547" mass="61068">MAASVTNNHAGKATDGATRLDAMIIGAGVAGLYQLHMLRNQGLTVRAYDNAAGVGGTWYWNRYPGAKFDSEAYIYQYYFSEELFKDWSWSEKFPAQPEIERWLNYVADRLDLRKDIQFETTIEAAHYDEATRRWTVRTGAGEVIDTQYLITCCGMLSAPLTEVFPGQASFKGRIFHTSRWPREPIDLSGKRVGVVGIGATGIQVIQTIADTVGHLDVFIRTPQYTLPMKSPAYGPDEVQAYKERFEDLRQTLPHTFTGFEYDFQYTWADLSPAERRAVLEDIYADGSLKLWLASFGEMFFDEAVSQEVSEFVREKMRARLKDPRLCDLLIPSDYGFGTHRVPLERNYLEVYHRPNVTAVSVKDNPIVAVVPEGLRLADGTVYPLDVIILATGFDAGTGALTRIDIRGKGGRSLTEDWGRDIRTTMGLQVHGYPNLFTTAVPLAPSAALCNMTTCLQQQTEWISACIAHLSQQGKTVMEPTAEAEEAWVRHHDETAGATLIAKTNSWYLGSNVPGKPRRVLSYTGGVGTYRRKCDEVAAGGYPGFVIQ</sequence>
<evidence type="ECO:0000256" key="6">
    <source>
        <dbReference type="ARBA" id="ARBA00023002"/>
    </source>
</evidence>
<dbReference type="InterPro" id="IPR050775">
    <property type="entry name" value="FAD-binding_Monooxygenases"/>
</dbReference>
<comment type="caution">
    <text evidence="8">The sequence shown here is derived from an EMBL/GenBank/DDBJ whole genome shotgun (WGS) entry which is preliminary data.</text>
</comment>
<name>A0A0N8GED4_9HYPH</name>
<gene>
    <name evidence="8" type="ORF">ABB55_02385</name>
</gene>
<dbReference type="RefSeq" id="WP_054357372.1">
    <property type="nucleotide sequence ID" value="NZ_LJYW01000001.1"/>
</dbReference>
<comment type="cofactor">
    <cofactor evidence="1">
        <name>FAD</name>
        <dbReference type="ChEBI" id="CHEBI:57692"/>
    </cofactor>
</comment>
<dbReference type="Proteomes" id="UP000048984">
    <property type="component" value="Unassembled WGS sequence"/>
</dbReference>
<evidence type="ECO:0000313" key="8">
    <source>
        <dbReference type="EMBL" id="KPL51209.1"/>
    </source>
</evidence>
<keyword evidence="3" id="KW-0285">Flavoprotein</keyword>
<dbReference type="GO" id="GO:0050660">
    <property type="term" value="F:flavin adenine dinucleotide binding"/>
    <property type="evidence" value="ECO:0007669"/>
    <property type="project" value="InterPro"/>
</dbReference>
<evidence type="ECO:0000256" key="2">
    <source>
        <dbReference type="ARBA" id="ARBA00010139"/>
    </source>
</evidence>
<evidence type="ECO:0000256" key="1">
    <source>
        <dbReference type="ARBA" id="ARBA00001974"/>
    </source>
</evidence>
<proteinExistence type="inferred from homology"/>
<evidence type="ECO:0000313" key="9">
    <source>
        <dbReference type="Proteomes" id="UP000048984"/>
    </source>
</evidence>
<evidence type="ECO:0000256" key="5">
    <source>
        <dbReference type="ARBA" id="ARBA00022857"/>
    </source>
</evidence>
<dbReference type="InterPro" id="IPR036188">
    <property type="entry name" value="FAD/NAD-bd_sf"/>
</dbReference>
<keyword evidence="4" id="KW-0274">FAD</keyword>
<dbReference type="PANTHER" id="PTHR43098">
    <property type="entry name" value="L-ORNITHINE N(5)-MONOOXYGENASE-RELATED"/>
    <property type="match status" value="1"/>
</dbReference>
<dbReference type="EMBL" id="LJYW01000001">
    <property type="protein sequence ID" value="KPL51209.1"/>
    <property type="molecule type" value="Genomic_DNA"/>
</dbReference>
<dbReference type="GO" id="GO:0004499">
    <property type="term" value="F:N,N-dimethylaniline monooxygenase activity"/>
    <property type="evidence" value="ECO:0007669"/>
    <property type="project" value="InterPro"/>
</dbReference>
<dbReference type="SUPFAM" id="SSF51905">
    <property type="entry name" value="FAD/NAD(P)-binding domain"/>
    <property type="match status" value="2"/>
</dbReference>
<keyword evidence="5" id="KW-0521">NADP</keyword>
<keyword evidence="6" id="KW-0560">Oxidoreductase</keyword>
<keyword evidence="9" id="KW-1185">Reference proteome</keyword>
<dbReference type="Pfam" id="PF00743">
    <property type="entry name" value="FMO-like"/>
    <property type="match status" value="1"/>
</dbReference>